<organism evidence="3 5">
    <name type="scientific">Puccinia graminis f. sp. tritici</name>
    <dbReference type="NCBI Taxonomy" id="56615"/>
    <lineage>
        <taxon>Eukaryota</taxon>
        <taxon>Fungi</taxon>
        <taxon>Dikarya</taxon>
        <taxon>Basidiomycota</taxon>
        <taxon>Pucciniomycotina</taxon>
        <taxon>Pucciniomycetes</taxon>
        <taxon>Pucciniales</taxon>
        <taxon>Pucciniaceae</taxon>
        <taxon>Puccinia</taxon>
    </lineage>
</organism>
<dbReference type="EMBL" id="VDEP01000207">
    <property type="protein sequence ID" value="KAA1123668.1"/>
    <property type="molecule type" value="Genomic_DNA"/>
</dbReference>
<protein>
    <submittedName>
        <fullName evidence="3">Uncharacterized protein</fullName>
    </submittedName>
</protein>
<dbReference type="Proteomes" id="UP000324748">
    <property type="component" value="Unassembled WGS sequence"/>
</dbReference>
<evidence type="ECO:0000313" key="3">
    <source>
        <dbReference type="EMBL" id="KAA1123668.1"/>
    </source>
</evidence>
<accession>A0A5B0REK6</accession>
<dbReference type="Proteomes" id="UP000325313">
    <property type="component" value="Unassembled WGS sequence"/>
</dbReference>
<reference evidence="4 5" key="1">
    <citation type="submission" date="2019-05" db="EMBL/GenBank/DDBJ databases">
        <title>Emergence of the Ug99 lineage of the wheat stem rust pathogen through somatic hybridization.</title>
        <authorList>
            <person name="Li F."/>
            <person name="Upadhyaya N.M."/>
            <person name="Sperschneider J."/>
            <person name="Matny O."/>
            <person name="Nguyen-Phuc H."/>
            <person name="Mago R."/>
            <person name="Raley C."/>
            <person name="Miller M.E."/>
            <person name="Silverstein K.A.T."/>
            <person name="Henningsen E."/>
            <person name="Hirsch C.D."/>
            <person name="Visser B."/>
            <person name="Pretorius Z.A."/>
            <person name="Steffenson B.J."/>
            <person name="Schwessinger B."/>
            <person name="Dodds P.N."/>
            <person name="Figueroa M."/>
        </authorList>
    </citation>
    <scope>NUCLEOTIDE SEQUENCE [LARGE SCALE GENOMIC DNA]</scope>
    <source>
        <strain evidence="2">21-0</strain>
        <strain evidence="3 5">Ug99</strain>
    </source>
</reference>
<keyword evidence="4" id="KW-1185">Reference proteome</keyword>
<name>A0A5B0REK6_PUCGR</name>
<gene>
    <name evidence="2" type="ORF">PGT21_009605</name>
    <name evidence="3" type="ORF">PGTUg99_025801</name>
</gene>
<dbReference type="PANTHER" id="PTHR35871">
    <property type="entry name" value="EXPRESSED PROTEIN"/>
    <property type="match status" value="1"/>
</dbReference>
<sequence>MAPQSRRVRSQKKRRESEKTEKEKENEEILEYQDEEIIFNDQTNQLVQFLQDNDTNVDADEDEVIMCQSLWPIAAPKEETETSGHRRKTPGGEILKGYQLPVINPLNKSGKLVSRPISKSSRFNHRKTKEKGEGLNNQTMSNFLAAGKKTLDKHNSDKIEELVESDGKIEELVDPDGEMRRFPT</sequence>
<feature type="region of interest" description="Disordered" evidence="1">
    <location>
        <begin position="1"/>
        <end position="28"/>
    </location>
</feature>
<dbReference type="AlphaFoldDB" id="A0A5B0REK6"/>
<proteinExistence type="predicted"/>
<dbReference type="OrthoDB" id="10292525at2759"/>
<evidence type="ECO:0000313" key="4">
    <source>
        <dbReference type="Proteomes" id="UP000324748"/>
    </source>
</evidence>
<feature type="region of interest" description="Disordered" evidence="1">
    <location>
        <begin position="106"/>
        <end position="139"/>
    </location>
</feature>
<evidence type="ECO:0000256" key="1">
    <source>
        <dbReference type="SAM" id="MobiDB-lite"/>
    </source>
</evidence>
<evidence type="ECO:0000313" key="5">
    <source>
        <dbReference type="Proteomes" id="UP000325313"/>
    </source>
</evidence>
<evidence type="ECO:0000313" key="2">
    <source>
        <dbReference type="EMBL" id="KAA1069028.1"/>
    </source>
</evidence>
<comment type="caution">
    <text evidence="3">The sequence shown here is derived from an EMBL/GenBank/DDBJ whole genome shotgun (WGS) entry which is preliminary data.</text>
</comment>
<dbReference type="EMBL" id="VSWC01000183">
    <property type="protein sequence ID" value="KAA1069028.1"/>
    <property type="molecule type" value="Genomic_DNA"/>
</dbReference>
<feature type="compositionally biased region" description="Basic and acidic residues" evidence="1">
    <location>
        <begin position="15"/>
        <end position="27"/>
    </location>
</feature>
<dbReference type="PANTHER" id="PTHR35871:SF1">
    <property type="entry name" value="CXC1-LIKE CYSTEINE CLUSTER ASSOCIATED WITH KDZ TRANSPOSASES DOMAIN-CONTAINING PROTEIN"/>
    <property type="match status" value="1"/>
</dbReference>
<feature type="compositionally biased region" description="Basic residues" evidence="1">
    <location>
        <begin position="1"/>
        <end position="14"/>
    </location>
</feature>